<accession>A0A560J315</accession>
<evidence type="ECO:0000313" key="2">
    <source>
        <dbReference type="Proteomes" id="UP000318050"/>
    </source>
</evidence>
<dbReference type="Proteomes" id="UP000318050">
    <property type="component" value="Unassembled WGS sequence"/>
</dbReference>
<protein>
    <recommendedName>
        <fullName evidence="3">Phasin protein</fullName>
    </recommendedName>
</protein>
<comment type="caution">
    <text evidence="1">The sequence shown here is derived from an EMBL/GenBank/DDBJ whole genome shotgun (WGS) entry which is preliminary data.</text>
</comment>
<proteinExistence type="predicted"/>
<dbReference type="EMBL" id="VITT01000003">
    <property type="protein sequence ID" value="TWB63634.1"/>
    <property type="molecule type" value="Genomic_DNA"/>
</dbReference>
<evidence type="ECO:0000313" key="1">
    <source>
        <dbReference type="EMBL" id="TWB63634.1"/>
    </source>
</evidence>
<organism evidence="1 2">
    <name type="scientific">Nitrospirillum amazonense</name>
    <dbReference type="NCBI Taxonomy" id="28077"/>
    <lineage>
        <taxon>Bacteria</taxon>
        <taxon>Pseudomonadati</taxon>
        <taxon>Pseudomonadota</taxon>
        <taxon>Alphaproteobacteria</taxon>
        <taxon>Rhodospirillales</taxon>
        <taxon>Azospirillaceae</taxon>
        <taxon>Nitrospirillum</taxon>
    </lineage>
</organism>
<gene>
    <name evidence="1" type="ORF">FBZ92_103125</name>
</gene>
<evidence type="ECO:0008006" key="3">
    <source>
        <dbReference type="Google" id="ProtNLM"/>
    </source>
</evidence>
<dbReference type="AlphaFoldDB" id="A0A560J315"/>
<name>A0A560J315_9PROT</name>
<sequence>MGRAPFKSGLPQIAETPMAKNAWMRNGFDSWLLGMEALQVITLRTMKLAAGGAAAQTEAQRMVSEKIAAGLDLQMRALTGGLGTTADGAAAKVLAHYRRKVRANRRRLSKAAG</sequence>
<reference evidence="1 2" key="1">
    <citation type="submission" date="2019-06" db="EMBL/GenBank/DDBJ databases">
        <title>Genomic Encyclopedia of Type Strains, Phase IV (KMG-V): Genome sequencing to study the core and pangenomes of soil and plant-associated prokaryotes.</title>
        <authorList>
            <person name="Whitman W."/>
        </authorList>
    </citation>
    <scope>NUCLEOTIDE SEQUENCE [LARGE SCALE GENOMIC DNA]</scope>
    <source>
        <strain evidence="1 2">BR 11140</strain>
    </source>
</reference>